<evidence type="ECO:0000259" key="6">
    <source>
        <dbReference type="PROSITE" id="PS51935"/>
    </source>
</evidence>
<dbReference type="PROSITE" id="PS51935">
    <property type="entry name" value="NLPC_P60"/>
    <property type="match status" value="1"/>
</dbReference>
<evidence type="ECO:0000313" key="8">
    <source>
        <dbReference type="Proteomes" id="UP000523079"/>
    </source>
</evidence>
<dbReference type="Gene3D" id="6.10.250.3150">
    <property type="match status" value="1"/>
</dbReference>
<dbReference type="Proteomes" id="UP000523079">
    <property type="component" value="Unassembled WGS sequence"/>
</dbReference>
<keyword evidence="2" id="KW-0645">Protease</keyword>
<dbReference type="Gene3D" id="3.90.1720.10">
    <property type="entry name" value="endopeptidase domain like (from Nostoc punctiforme)"/>
    <property type="match status" value="1"/>
</dbReference>
<keyword evidence="4" id="KW-0788">Thiol protease</keyword>
<dbReference type="RefSeq" id="WP_182559940.1">
    <property type="nucleotide sequence ID" value="NZ_JACGWT010000003.1"/>
</dbReference>
<evidence type="ECO:0000256" key="1">
    <source>
        <dbReference type="ARBA" id="ARBA00007074"/>
    </source>
</evidence>
<organism evidence="7 8">
    <name type="scientific">Microlunatus kandeliicorticis</name>
    <dbReference type="NCBI Taxonomy" id="1759536"/>
    <lineage>
        <taxon>Bacteria</taxon>
        <taxon>Bacillati</taxon>
        <taxon>Actinomycetota</taxon>
        <taxon>Actinomycetes</taxon>
        <taxon>Propionibacteriales</taxon>
        <taxon>Propionibacteriaceae</taxon>
        <taxon>Microlunatus</taxon>
    </lineage>
</organism>
<accession>A0A7W3ISC0</accession>
<keyword evidence="3 7" id="KW-0378">Hydrolase</keyword>
<comment type="caution">
    <text evidence="7">The sequence shown here is derived from an EMBL/GenBank/DDBJ whole genome shotgun (WGS) entry which is preliminary data.</text>
</comment>
<keyword evidence="5" id="KW-0732">Signal</keyword>
<evidence type="ECO:0000256" key="4">
    <source>
        <dbReference type="ARBA" id="ARBA00022807"/>
    </source>
</evidence>
<sequence>MPSRPDTVRGTGPARAFLRRAALLLPTAALAGALAFSSSGPALADPALTVDQAKAQIEQLQMDAAALDQQWDGIQVKITQTEQDLKQRKAALAAQTAKVATLRTQLGQLALAEFQNRNLDTRAQLFVTQDPEGFLSQMSTVEKVSQNQNASLQQFQAEQAVLTDLQQGEAADLAGLQADKQQLASVRKASQAKITQAQAVLDKLSAEQQRKLAAERAKQEAASRQAAADAIAGNAVGGAGASGTQAATEIPAGSGKGEQALKFALSQIGKPYVFGATGPNAYDCSGLTLAAWKSAGVSLDRTSQAQWHDGVSVPLSQLQPGDLVFFYNSTAPTHVAIYLGDGKVVHAPHPGASVEIINMNYMDPVGARRPG</sequence>
<evidence type="ECO:0000256" key="3">
    <source>
        <dbReference type="ARBA" id="ARBA00022801"/>
    </source>
</evidence>
<dbReference type="GO" id="GO:0008234">
    <property type="term" value="F:cysteine-type peptidase activity"/>
    <property type="evidence" value="ECO:0007669"/>
    <property type="project" value="UniProtKB-KW"/>
</dbReference>
<dbReference type="SUPFAM" id="SSF54001">
    <property type="entry name" value="Cysteine proteinases"/>
    <property type="match status" value="1"/>
</dbReference>
<feature type="signal peptide" evidence="5">
    <location>
        <begin position="1"/>
        <end position="44"/>
    </location>
</feature>
<evidence type="ECO:0000256" key="5">
    <source>
        <dbReference type="SAM" id="SignalP"/>
    </source>
</evidence>
<feature type="domain" description="NlpC/P60" evidence="6">
    <location>
        <begin position="254"/>
        <end position="371"/>
    </location>
</feature>
<dbReference type="AlphaFoldDB" id="A0A7W3ISC0"/>
<dbReference type="PANTHER" id="PTHR47359">
    <property type="entry name" value="PEPTIDOGLYCAN DL-ENDOPEPTIDASE CWLO"/>
    <property type="match status" value="1"/>
</dbReference>
<gene>
    <name evidence="7" type="ORF">FHX74_001965</name>
</gene>
<proteinExistence type="inferred from homology"/>
<dbReference type="GO" id="GO:0006508">
    <property type="term" value="P:proteolysis"/>
    <property type="evidence" value="ECO:0007669"/>
    <property type="project" value="UniProtKB-KW"/>
</dbReference>
<dbReference type="InterPro" id="IPR038765">
    <property type="entry name" value="Papain-like_cys_pep_sf"/>
</dbReference>
<protein>
    <submittedName>
        <fullName evidence="7">Cell wall-associated NlpC family hydrolase</fullName>
    </submittedName>
</protein>
<dbReference type="Pfam" id="PF00877">
    <property type="entry name" value="NLPC_P60"/>
    <property type="match status" value="1"/>
</dbReference>
<dbReference type="InterPro" id="IPR000064">
    <property type="entry name" value="NLP_P60_dom"/>
</dbReference>
<dbReference type="PANTHER" id="PTHR47359:SF3">
    <property type="entry name" value="NLP_P60 DOMAIN-CONTAINING PROTEIN-RELATED"/>
    <property type="match status" value="1"/>
</dbReference>
<name>A0A7W3ISC0_9ACTN</name>
<evidence type="ECO:0000256" key="2">
    <source>
        <dbReference type="ARBA" id="ARBA00022670"/>
    </source>
</evidence>
<keyword evidence="8" id="KW-1185">Reference proteome</keyword>
<dbReference type="EMBL" id="JACGWT010000003">
    <property type="protein sequence ID" value="MBA8794346.1"/>
    <property type="molecule type" value="Genomic_DNA"/>
</dbReference>
<feature type="chain" id="PRO_5030975519" evidence="5">
    <location>
        <begin position="45"/>
        <end position="371"/>
    </location>
</feature>
<evidence type="ECO:0000313" key="7">
    <source>
        <dbReference type="EMBL" id="MBA8794346.1"/>
    </source>
</evidence>
<reference evidence="7 8" key="1">
    <citation type="submission" date="2020-07" db="EMBL/GenBank/DDBJ databases">
        <title>Sequencing the genomes of 1000 actinobacteria strains.</title>
        <authorList>
            <person name="Klenk H.-P."/>
        </authorList>
    </citation>
    <scope>NUCLEOTIDE SEQUENCE [LARGE SCALE GENOMIC DNA]</scope>
    <source>
        <strain evidence="7 8">DSM 100723</strain>
    </source>
</reference>
<dbReference type="InterPro" id="IPR051794">
    <property type="entry name" value="PG_Endopeptidase_C40"/>
</dbReference>
<comment type="similarity">
    <text evidence="1">Belongs to the peptidase C40 family.</text>
</comment>